<keyword evidence="6" id="KW-1185">Reference proteome</keyword>
<dbReference type="InterPro" id="IPR037062">
    <property type="entry name" value="Malic_N_dom_sf"/>
</dbReference>
<feature type="domain" description="Malic enzyme N-terminal" evidence="5">
    <location>
        <begin position="122"/>
        <end position="303"/>
    </location>
</feature>
<dbReference type="SUPFAM" id="SSF53223">
    <property type="entry name" value="Aminoacid dehydrogenase-like, N-terminal domain"/>
    <property type="match status" value="1"/>
</dbReference>
<comment type="similarity">
    <text evidence="1">Belongs to the malic enzymes family.</text>
</comment>
<reference evidence="6" key="1">
    <citation type="submission" date="2025-05" db="UniProtKB">
        <authorList>
            <consortium name="RefSeq"/>
        </authorList>
    </citation>
    <scope>NUCLEOTIDE SEQUENCE [LARGE SCALE GENOMIC DNA]</scope>
    <source>
        <strain evidence="6">14028-0561.14</strain>
    </source>
</reference>
<dbReference type="InterPro" id="IPR036291">
    <property type="entry name" value="NAD(P)-bd_dom_sf"/>
</dbReference>
<dbReference type="GO" id="GO:0005739">
    <property type="term" value="C:mitochondrion"/>
    <property type="evidence" value="ECO:0007669"/>
    <property type="project" value="TreeGrafter"/>
</dbReference>
<keyword evidence="2" id="KW-0479">Metal-binding</keyword>
<evidence type="ECO:0000259" key="5">
    <source>
        <dbReference type="SMART" id="SM01274"/>
    </source>
</evidence>
<dbReference type="SMART" id="SM01274">
    <property type="entry name" value="malic"/>
    <property type="match status" value="1"/>
</dbReference>
<evidence type="ECO:0000259" key="4">
    <source>
        <dbReference type="SMART" id="SM00919"/>
    </source>
</evidence>
<dbReference type="Pfam" id="PF03949">
    <property type="entry name" value="Malic_M"/>
    <property type="match status" value="1"/>
</dbReference>
<dbReference type="GO" id="GO:0004473">
    <property type="term" value="F:malate dehydrogenase (decarboxylating) (NADP+) activity"/>
    <property type="evidence" value="ECO:0007669"/>
    <property type="project" value="TreeGrafter"/>
</dbReference>
<dbReference type="NCBIfam" id="NF010052">
    <property type="entry name" value="PRK13529.1"/>
    <property type="match status" value="1"/>
</dbReference>
<sequence length="620" mass="70538">MPRSPRTSREKAEQKQKAENALKCGTDSERTNRLENMPREMDSFWVTDTDASNCMLKGQVMLRTDKANKGLGFTFDERRVLSIHGLLPASVRTIDTQVTCCQMVVAAMSSPLQRYTYLITLSQTNSWLFYRFLLSNIELYMPMIDASSYPHLLEYHKMLFSFGKVLYITIKDMGHMHQVLSNWPVKYVRYLVVSNGASVQSLGDLGVNQMPALTSVMHQNVVYSGIHPKFCLCVVLDVGTNNEELLNDRFYMGLKERRPSNELYEKFFEEFTLAVIRKYGTHALILCQDFEAQKAKRQLEMYRERQCIVDVDFQCIAACALSGVIACNNAVKRVLFSTNMILFYGADPTNVGMARLCIAYLKREGLNEVSARQRIWFCDAQGLIVIGREGIPEELLEFANYHEPILTLVEAIQQLKPNVLVGGCSQANVFTPDVLRAMEQSAEQPIIFALSRPASLAECTADAAFAYTKGRCVFISGSKLPPIKYANKMYQPGYCSSHILLPGLTMGVMLAGFTTVPDETFCVAAERLAHMVWPKDLAMRNVFPPMRKIQCISLHMAEAVFTYAFRRGLATLWPRPENPLEYIKSKMYESNYNLHTREIYCMQDRKIATTESQNFYQLNI</sequence>
<gene>
    <name evidence="7" type="primary">LOC108076490</name>
</gene>
<dbReference type="PRINTS" id="PR00072">
    <property type="entry name" value="MALOXRDTASE"/>
</dbReference>
<feature type="domain" description="Malic enzyme NAD-binding" evidence="4">
    <location>
        <begin position="317"/>
        <end position="565"/>
    </location>
</feature>
<feature type="compositionally biased region" description="Basic and acidic residues" evidence="3">
    <location>
        <begin position="7"/>
        <end position="29"/>
    </location>
</feature>
<evidence type="ECO:0000313" key="7">
    <source>
        <dbReference type="RefSeq" id="XP_017024870.1"/>
    </source>
</evidence>
<dbReference type="OrthoDB" id="5365701at2759"/>
<dbReference type="RefSeq" id="XP_017024870.1">
    <property type="nucleotide sequence ID" value="XM_017169381.3"/>
</dbReference>
<dbReference type="InterPro" id="IPR012301">
    <property type="entry name" value="Malic_N_dom"/>
</dbReference>
<dbReference type="AlphaFoldDB" id="A0A6P4I9L5"/>
<dbReference type="SMART" id="SM00919">
    <property type="entry name" value="Malic_M"/>
    <property type="match status" value="1"/>
</dbReference>
<dbReference type="GO" id="GO:0051287">
    <property type="term" value="F:NAD binding"/>
    <property type="evidence" value="ECO:0007669"/>
    <property type="project" value="InterPro"/>
</dbReference>
<dbReference type="OMA" id="VYPPMRK"/>
<dbReference type="InterPro" id="IPR012302">
    <property type="entry name" value="Malic_NAD-bd"/>
</dbReference>
<dbReference type="PANTHER" id="PTHR23406">
    <property type="entry name" value="MALIC ENZYME-RELATED"/>
    <property type="match status" value="1"/>
</dbReference>
<proteinExistence type="inferred from homology"/>
<feature type="binding site" evidence="2">
    <location>
        <position position="289"/>
    </location>
    <ligand>
        <name>a divalent metal cation</name>
        <dbReference type="ChEBI" id="CHEBI:60240"/>
    </ligand>
</feature>
<evidence type="ECO:0000256" key="3">
    <source>
        <dbReference type="SAM" id="MobiDB-lite"/>
    </source>
</evidence>
<dbReference type="GeneID" id="108076490"/>
<dbReference type="Pfam" id="PF00390">
    <property type="entry name" value="malic"/>
    <property type="match status" value="1"/>
</dbReference>
<name>A0A6P4I9L5_DROKI</name>
<reference evidence="7" key="2">
    <citation type="submission" date="2025-08" db="UniProtKB">
        <authorList>
            <consortium name="RefSeq"/>
        </authorList>
    </citation>
    <scope>IDENTIFICATION</scope>
    <source>
        <strain evidence="7">14028-0561.14</strain>
        <tissue evidence="7">Whole fly</tissue>
    </source>
</reference>
<protein>
    <submittedName>
        <fullName evidence="7">NADP-dependent malic enzyme</fullName>
    </submittedName>
</protein>
<feature type="binding site" evidence="2">
    <location>
        <position position="312"/>
    </location>
    <ligand>
        <name>a divalent metal cation</name>
        <dbReference type="ChEBI" id="CHEBI:60240"/>
    </ligand>
</feature>
<comment type="cofactor">
    <cofactor evidence="2">
        <name>Mg(2+)</name>
        <dbReference type="ChEBI" id="CHEBI:18420"/>
    </cofactor>
    <cofactor evidence="2">
        <name>Mn(2+)</name>
        <dbReference type="ChEBI" id="CHEBI:29035"/>
    </cofactor>
    <text evidence="2">Divalent metal cations. Prefers magnesium or manganese.</text>
</comment>
<evidence type="ECO:0000256" key="1">
    <source>
        <dbReference type="ARBA" id="ARBA00008785"/>
    </source>
</evidence>
<dbReference type="InterPro" id="IPR046346">
    <property type="entry name" value="Aminoacid_DH-like_N_sf"/>
</dbReference>
<dbReference type="GO" id="GO:0046872">
    <property type="term" value="F:metal ion binding"/>
    <property type="evidence" value="ECO:0007669"/>
    <property type="project" value="UniProtKB-KW"/>
</dbReference>
<dbReference type="GO" id="GO:0006108">
    <property type="term" value="P:malate metabolic process"/>
    <property type="evidence" value="ECO:0007669"/>
    <property type="project" value="TreeGrafter"/>
</dbReference>
<dbReference type="PANTHER" id="PTHR23406:SF80">
    <property type="entry name" value="GH17657P-RELATED"/>
    <property type="match status" value="1"/>
</dbReference>
<dbReference type="Gene3D" id="3.40.50.10380">
    <property type="entry name" value="Malic enzyme, N-terminal domain"/>
    <property type="match status" value="1"/>
</dbReference>
<feature type="region of interest" description="Disordered" evidence="3">
    <location>
        <begin position="1"/>
        <end position="29"/>
    </location>
</feature>
<dbReference type="Gene3D" id="3.40.50.720">
    <property type="entry name" value="NAD(P)-binding Rossmann-like Domain"/>
    <property type="match status" value="1"/>
</dbReference>
<dbReference type="SUPFAM" id="SSF51735">
    <property type="entry name" value="NAD(P)-binding Rossmann-fold domains"/>
    <property type="match status" value="1"/>
</dbReference>
<dbReference type="PIRSF" id="PIRSF000106">
    <property type="entry name" value="ME"/>
    <property type="match status" value="1"/>
</dbReference>
<dbReference type="InterPro" id="IPR001891">
    <property type="entry name" value="Malic_OxRdtase"/>
</dbReference>
<evidence type="ECO:0000256" key="2">
    <source>
        <dbReference type="PIRSR" id="PIRSR000106-3"/>
    </source>
</evidence>
<accession>A0A6P4I9L5</accession>
<dbReference type="Proteomes" id="UP001652661">
    <property type="component" value="Chromosome 2R"/>
</dbReference>
<evidence type="ECO:0000313" key="6">
    <source>
        <dbReference type="Proteomes" id="UP001652661"/>
    </source>
</evidence>
<organism evidence="6 7">
    <name type="scientific">Drosophila kikkawai</name>
    <name type="common">Fruit fly</name>
    <dbReference type="NCBI Taxonomy" id="30033"/>
    <lineage>
        <taxon>Eukaryota</taxon>
        <taxon>Metazoa</taxon>
        <taxon>Ecdysozoa</taxon>
        <taxon>Arthropoda</taxon>
        <taxon>Hexapoda</taxon>
        <taxon>Insecta</taxon>
        <taxon>Pterygota</taxon>
        <taxon>Neoptera</taxon>
        <taxon>Endopterygota</taxon>
        <taxon>Diptera</taxon>
        <taxon>Brachycera</taxon>
        <taxon>Muscomorpha</taxon>
        <taxon>Ephydroidea</taxon>
        <taxon>Drosophilidae</taxon>
        <taxon>Drosophila</taxon>
        <taxon>Sophophora</taxon>
    </lineage>
</organism>